<name>A0ABZ1YKW7_9NOCA</name>
<dbReference type="RefSeq" id="WP_329406475.1">
    <property type="nucleotide sequence ID" value="NZ_CP109441.1"/>
</dbReference>
<protein>
    <submittedName>
        <fullName evidence="1">Uncharacterized protein</fullName>
    </submittedName>
</protein>
<sequence length="104" mass="11596">MSPDMDVCQQYTPWRSTSADAYERRPKAVRLERTNGPERVIETRCHAERLDCRYFVDPKLPAAPGPDMQTLLDVLDGLTDPGADAAALAARLTPTTAPRDARQR</sequence>
<proteinExistence type="predicted"/>
<gene>
    <name evidence="1" type="ORF">OG563_32345</name>
</gene>
<reference evidence="1" key="1">
    <citation type="submission" date="2022-10" db="EMBL/GenBank/DDBJ databases">
        <title>The complete genomes of actinobacterial strains from the NBC collection.</title>
        <authorList>
            <person name="Joergensen T.S."/>
            <person name="Alvarez Arevalo M."/>
            <person name="Sterndorff E.B."/>
            <person name="Faurdal D."/>
            <person name="Vuksanovic O."/>
            <person name="Mourched A.-S."/>
            <person name="Charusanti P."/>
            <person name="Shaw S."/>
            <person name="Blin K."/>
            <person name="Weber T."/>
        </authorList>
    </citation>
    <scope>NUCLEOTIDE SEQUENCE</scope>
    <source>
        <strain evidence="1">NBC_01482</strain>
    </source>
</reference>
<accession>A0ABZ1YKW7</accession>
<keyword evidence="2" id="KW-1185">Reference proteome</keyword>
<organism evidence="1 2">
    <name type="scientific">Nocardia vinacea</name>
    <dbReference type="NCBI Taxonomy" id="96468"/>
    <lineage>
        <taxon>Bacteria</taxon>
        <taxon>Bacillati</taxon>
        <taxon>Actinomycetota</taxon>
        <taxon>Actinomycetes</taxon>
        <taxon>Mycobacteriales</taxon>
        <taxon>Nocardiaceae</taxon>
        <taxon>Nocardia</taxon>
    </lineage>
</organism>
<dbReference type="EMBL" id="CP109441">
    <property type="protein sequence ID" value="WUV43872.1"/>
    <property type="molecule type" value="Genomic_DNA"/>
</dbReference>
<dbReference type="Proteomes" id="UP001432062">
    <property type="component" value="Chromosome"/>
</dbReference>
<evidence type="ECO:0000313" key="2">
    <source>
        <dbReference type="Proteomes" id="UP001432062"/>
    </source>
</evidence>
<evidence type="ECO:0000313" key="1">
    <source>
        <dbReference type="EMBL" id="WUV43872.1"/>
    </source>
</evidence>